<dbReference type="InterPro" id="IPR008173">
    <property type="entry name" value="Adenylyl_cyclase_CyaB"/>
</dbReference>
<dbReference type="Gene3D" id="2.40.320.10">
    <property type="entry name" value="Hypothetical Protein Pfu-838710-001"/>
    <property type="match status" value="1"/>
</dbReference>
<accession>A0A941CQ47</accession>
<dbReference type="CDD" id="cd07890">
    <property type="entry name" value="CYTH-like_AC_IV-like"/>
    <property type="match status" value="1"/>
</dbReference>
<evidence type="ECO:0000313" key="2">
    <source>
        <dbReference type="EMBL" id="MBR0576182.1"/>
    </source>
</evidence>
<comment type="caution">
    <text evidence="2">The sequence shown here is derived from an EMBL/GenBank/DDBJ whole genome shotgun (WGS) entry which is preliminary data.</text>
</comment>
<dbReference type="InterPro" id="IPR023577">
    <property type="entry name" value="CYTH_domain"/>
</dbReference>
<evidence type="ECO:0000313" key="3">
    <source>
        <dbReference type="Proteomes" id="UP000675379"/>
    </source>
</evidence>
<dbReference type="PROSITE" id="PS51707">
    <property type="entry name" value="CYTH"/>
    <property type="match status" value="1"/>
</dbReference>
<feature type="domain" description="CYTH" evidence="1">
    <location>
        <begin position="1"/>
        <end position="174"/>
    </location>
</feature>
<dbReference type="AlphaFoldDB" id="A0A941CQ47"/>
<proteinExistence type="predicted"/>
<gene>
    <name evidence="2" type="ORF">KCG48_07480</name>
</gene>
<dbReference type="SMART" id="SM01118">
    <property type="entry name" value="CYTH"/>
    <property type="match status" value="1"/>
</dbReference>
<reference evidence="2" key="1">
    <citation type="submission" date="2021-04" db="EMBL/GenBank/DDBJ databases">
        <title>Proteiniclasticum sedimins sp. nov., an obligate anaerobic bacterium isolated from anaerobic sludge.</title>
        <authorList>
            <person name="Liu J."/>
        </authorList>
    </citation>
    <scope>NUCLEOTIDE SEQUENCE</scope>
    <source>
        <strain evidence="2">BAD-10</strain>
    </source>
</reference>
<dbReference type="PANTHER" id="PTHR21028:SF2">
    <property type="entry name" value="CYTH DOMAIN-CONTAINING PROTEIN"/>
    <property type="match status" value="1"/>
</dbReference>
<dbReference type="SUPFAM" id="SSF55154">
    <property type="entry name" value="CYTH-like phosphatases"/>
    <property type="match status" value="1"/>
</dbReference>
<name>A0A941CQ47_9CLOT</name>
<protein>
    <submittedName>
        <fullName evidence="2">CYTH domain-containing protein</fullName>
    </submittedName>
</protein>
<sequence length="185" mass="21413">MELEVKILDIDLEHIRRIMVEAGASLVKDEQQDNLIYDFPDRRLLKAQGYARIRVVEDHRTKKVDVLMTTKRLISRDVVKRMEEFETPVSDRETGEGIFKALGLELIQNIRKTRESYQVKNSLVEIDINEKEFVPFPYLEVESPTVEELEEIVTLLGYTMADTSSKSIFQILEERGLTPTTPKGL</sequence>
<dbReference type="PANTHER" id="PTHR21028">
    <property type="entry name" value="SI:CH211-156B7.4"/>
    <property type="match status" value="1"/>
</dbReference>
<evidence type="ECO:0000259" key="1">
    <source>
        <dbReference type="PROSITE" id="PS51707"/>
    </source>
</evidence>
<dbReference type="Pfam" id="PF01928">
    <property type="entry name" value="CYTH"/>
    <property type="match status" value="1"/>
</dbReference>
<dbReference type="RefSeq" id="WP_211801003.1">
    <property type="nucleotide sequence ID" value="NZ_JAGSCS010000008.1"/>
</dbReference>
<dbReference type="InterPro" id="IPR033469">
    <property type="entry name" value="CYTH-like_dom_sf"/>
</dbReference>
<organism evidence="2 3">
    <name type="scientific">Proteiniclasticum sediminis</name>
    <dbReference type="NCBI Taxonomy" id="2804028"/>
    <lineage>
        <taxon>Bacteria</taxon>
        <taxon>Bacillati</taxon>
        <taxon>Bacillota</taxon>
        <taxon>Clostridia</taxon>
        <taxon>Eubacteriales</taxon>
        <taxon>Clostridiaceae</taxon>
        <taxon>Proteiniclasticum</taxon>
    </lineage>
</organism>
<dbReference type="EMBL" id="JAGSCS010000008">
    <property type="protein sequence ID" value="MBR0576182.1"/>
    <property type="molecule type" value="Genomic_DNA"/>
</dbReference>
<dbReference type="Proteomes" id="UP000675379">
    <property type="component" value="Unassembled WGS sequence"/>
</dbReference>
<keyword evidence="3" id="KW-1185">Reference proteome</keyword>